<evidence type="ECO:0000313" key="3">
    <source>
        <dbReference type="Proteomes" id="UP001500889"/>
    </source>
</evidence>
<proteinExistence type="predicted"/>
<feature type="transmembrane region" description="Helical" evidence="1">
    <location>
        <begin position="88"/>
        <end position="108"/>
    </location>
</feature>
<evidence type="ECO:0000256" key="1">
    <source>
        <dbReference type="SAM" id="Phobius"/>
    </source>
</evidence>
<feature type="transmembrane region" description="Helical" evidence="1">
    <location>
        <begin position="120"/>
        <end position="145"/>
    </location>
</feature>
<keyword evidence="1" id="KW-0472">Membrane</keyword>
<sequence>MFSLSGATGLDVIVVVIYNIFLYWVAPSMKKPVLQLSKWQIILKAIWQSIPHCIQEIISQIPFVENWIQVVQPPVRGLDYLHPKFVDIFWSINLAINILMVLAAVIQSQSKHHYKCLRNLLFIIFGLWIILGFILWLLVLCPYIFLTEALLQAQLNDDLTKFLICGLGMSYVYGVLMSKSLKMKPIRRKSRQVHGADF</sequence>
<evidence type="ECO:0000313" key="2">
    <source>
        <dbReference type="EMBL" id="BFF97557.1"/>
    </source>
</evidence>
<accession>A0AAU9FPK7</accession>
<gene>
    <name evidence="2" type="ORF">DMAD_05944</name>
</gene>
<keyword evidence="3" id="KW-1185">Reference proteome</keyword>
<protein>
    <submittedName>
        <fullName evidence="2">Uncharacterized protein</fullName>
    </submittedName>
</protein>
<keyword evidence="1" id="KW-0812">Transmembrane</keyword>
<dbReference type="EMBL" id="AP029265">
    <property type="protein sequence ID" value="BFF97557.1"/>
    <property type="molecule type" value="Genomic_DNA"/>
</dbReference>
<keyword evidence="1" id="KW-1133">Transmembrane helix</keyword>
<dbReference type="AlphaFoldDB" id="A0AAU9FPK7"/>
<feature type="transmembrane region" description="Helical" evidence="1">
    <location>
        <begin position="160"/>
        <end position="181"/>
    </location>
</feature>
<name>A0AAU9FPK7_DROMD</name>
<organism evidence="2 3">
    <name type="scientific">Drosophila madeirensis</name>
    <name type="common">Fruit fly</name>
    <dbReference type="NCBI Taxonomy" id="30013"/>
    <lineage>
        <taxon>Eukaryota</taxon>
        <taxon>Metazoa</taxon>
        <taxon>Ecdysozoa</taxon>
        <taxon>Arthropoda</taxon>
        <taxon>Hexapoda</taxon>
        <taxon>Insecta</taxon>
        <taxon>Pterygota</taxon>
        <taxon>Neoptera</taxon>
        <taxon>Endopterygota</taxon>
        <taxon>Diptera</taxon>
        <taxon>Brachycera</taxon>
        <taxon>Muscomorpha</taxon>
        <taxon>Ephydroidea</taxon>
        <taxon>Drosophilidae</taxon>
        <taxon>Drosophila</taxon>
        <taxon>Sophophora</taxon>
    </lineage>
</organism>
<reference evidence="2 3" key="1">
    <citation type="submission" date="2024-02" db="EMBL/GenBank/DDBJ databases">
        <title>A chromosome-level genome assembly of Drosophila madeirensis, a fruit fly species endemic to Madeira island.</title>
        <authorList>
            <person name="Tomihara K."/>
            <person name="Llopart A."/>
            <person name="Yamamoto D."/>
        </authorList>
    </citation>
    <scope>NUCLEOTIDE SEQUENCE [LARGE SCALE GENOMIC DNA]</scope>
    <source>
        <strain evidence="2 3">RF1</strain>
    </source>
</reference>
<dbReference type="Proteomes" id="UP001500889">
    <property type="component" value="Chromosome J"/>
</dbReference>
<feature type="transmembrane region" description="Helical" evidence="1">
    <location>
        <begin position="7"/>
        <end position="26"/>
    </location>
</feature>